<reference evidence="1" key="1">
    <citation type="submission" date="2021-06" db="EMBL/GenBank/DDBJ databases">
        <authorList>
            <person name="Kallberg Y."/>
            <person name="Tangrot J."/>
            <person name="Rosling A."/>
        </authorList>
    </citation>
    <scope>NUCLEOTIDE SEQUENCE</scope>
    <source>
        <strain evidence="1">MA461A</strain>
    </source>
</reference>
<feature type="non-terminal residue" evidence="1">
    <location>
        <position position="78"/>
    </location>
</feature>
<dbReference type="EMBL" id="CAJVQC010172752">
    <property type="protein sequence ID" value="CAG8850808.1"/>
    <property type="molecule type" value="Genomic_DNA"/>
</dbReference>
<proteinExistence type="predicted"/>
<keyword evidence="2" id="KW-1185">Reference proteome</keyword>
<gene>
    <name evidence="1" type="ORF">RPERSI_LOCUS36267</name>
</gene>
<sequence length="78" mass="8926">EKEILTTVIERMEKDLESIIVTIGRLMGYWETRSAIISDLLDKVNVASDNELELDELHAKDYCVTIRGLLAEDQAKFN</sequence>
<evidence type="ECO:0000313" key="2">
    <source>
        <dbReference type="Proteomes" id="UP000789920"/>
    </source>
</evidence>
<organism evidence="1 2">
    <name type="scientific">Racocetra persica</name>
    <dbReference type="NCBI Taxonomy" id="160502"/>
    <lineage>
        <taxon>Eukaryota</taxon>
        <taxon>Fungi</taxon>
        <taxon>Fungi incertae sedis</taxon>
        <taxon>Mucoromycota</taxon>
        <taxon>Glomeromycotina</taxon>
        <taxon>Glomeromycetes</taxon>
        <taxon>Diversisporales</taxon>
        <taxon>Gigasporaceae</taxon>
        <taxon>Racocetra</taxon>
    </lineage>
</organism>
<evidence type="ECO:0000313" key="1">
    <source>
        <dbReference type="EMBL" id="CAG8850808.1"/>
    </source>
</evidence>
<protein>
    <submittedName>
        <fullName evidence="1">14154_t:CDS:1</fullName>
    </submittedName>
</protein>
<accession>A0ACA9T0B0</accession>
<dbReference type="Proteomes" id="UP000789920">
    <property type="component" value="Unassembled WGS sequence"/>
</dbReference>
<feature type="non-terminal residue" evidence="1">
    <location>
        <position position="1"/>
    </location>
</feature>
<comment type="caution">
    <text evidence="1">The sequence shown here is derived from an EMBL/GenBank/DDBJ whole genome shotgun (WGS) entry which is preliminary data.</text>
</comment>
<name>A0ACA9T0B0_9GLOM</name>